<dbReference type="InterPro" id="IPR000847">
    <property type="entry name" value="LysR_HTH_N"/>
</dbReference>
<dbReference type="AlphaFoldDB" id="W0QB79"/>
<dbReference type="Pfam" id="PF03466">
    <property type="entry name" value="LysR_substrate"/>
    <property type="match status" value="1"/>
</dbReference>
<dbReference type="RefSeq" id="WP_025217842.1">
    <property type="nucleotide sequence ID" value="NZ_CP006943.1"/>
</dbReference>
<dbReference type="EMBL" id="CP006943">
    <property type="protein sequence ID" value="AHG76144.1"/>
    <property type="molecule type" value="Genomic_DNA"/>
</dbReference>
<keyword evidence="3" id="KW-0238">DNA-binding</keyword>
<keyword evidence="4" id="KW-0804">Transcription</keyword>
<keyword evidence="7" id="KW-1185">Reference proteome</keyword>
<evidence type="ECO:0000256" key="4">
    <source>
        <dbReference type="ARBA" id="ARBA00023163"/>
    </source>
</evidence>
<dbReference type="FunFam" id="1.10.10.10:FF:000001">
    <property type="entry name" value="LysR family transcriptional regulator"/>
    <property type="match status" value="1"/>
</dbReference>
<dbReference type="Gene3D" id="3.40.190.290">
    <property type="match status" value="1"/>
</dbReference>
<name>W0QB79_9PAST</name>
<evidence type="ECO:0000259" key="5">
    <source>
        <dbReference type="PROSITE" id="PS50931"/>
    </source>
</evidence>
<comment type="similarity">
    <text evidence="1">Belongs to the LysR transcriptional regulatory family.</text>
</comment>
<dbReference type="GO" id="GO:0043565">
    <property type="term" value="F:sequence-specific DNA binding"/>
    <property type="evidence" value="ECO:0007669"/>
    <property type="project" value="TreeGrafter"/>
</dbReference>
<sequence>MNLNTLPLFTHIIQTGSLSKTADKLGVPIATISRQITELEKSLGVQLFDRQKTGVKPTLAGQQFYEQIALSVDNLTQITQNFIADDSEIGGKLRISTTQGMDEIWAWIDEFCELYPKVSVHLQVTDHILDLVEDSIDVAFRVGELHTDSVVAQKVMTQHAKWLAHPKLLEKFGTPQTLAELANYPIVAYAKSEQKYLTIPNGKKSLQLPYAFASNDVYAIENAIKNGRGIGMLYDKTAYRLIAENGLVEILPDIQMPEYAVHLLYVKHRYQSAVVRKFLEFVETKIRKD</sequence>
<evidence type="ECO:0000313" key="7">
    <source>
        <dbReference type="Proteomes" id="UP000066995"/>
    </source>
</evidence>
<accession>W0QB79</accession>
<organism evidence="6 7">
    <name type="scientific">Mannheimia varigena USDA-ARS-USMARC-1296</name>
    <dbReference type="NCBI Taxonomy" id="1433287"/>
    <lineage>
        <taxon>Bacteria</taxon>
        <taxon>Pseudomonadati</taxon>
        <taxon>Pseudomonadota</taxon>
        <taxon>Gammaproteobacteria</taxon>
        <taxon>Pasteurellales</taxon>
        <taxon>Pasteurellaceae</taxon>
        <taxon>Mannheimia</taxon>
    </lineage>
</organism>
<dbReference type="InterPro" id="IPR036388">
    <property type="entry name" value="WH-like_DNA-bd_sf"/>
</dbReference>
<dbReference type="CDD" id="cd08422">
    <property type="entry name" value="PBP2_CrgA_like"/>
    <property type="match status" value="1"/>
</dbReference>
<keyword evidence="2" id="KW-0805">Transcription regulation</keyword>
<dbReference type="SUPFAM" id="SSF53850">
    <property type="entry name" value="Periplasmic binding protein-like II"/>
    <property type="match status" value="1"/>
</dbReference>
<evidence type="ECO:0000313" key="6">
    <source>
        <dbReference type="EMBL" id="AHG76144.1"/>
    </source>
</evidence>
<dbReference type="PROSITE" id="PS50931">
    <property type="entry name" value="HTH_LYSR"/>
    <property type="match status" value="1"/>
</dbReference>
<dbReference type="InterPro" id="IPR005119">
    <property type="entry name" value="LysR_subst-bd"/>
</dbReference>
<dbReference type="PANTHER" id="PTHR30537:SF5">
    <property type="entry name" value="HTH-TYPE TRANSCRIPTIONAL ACTIVATOR TTDR-RELATED"/>
    <property type="match status" value="1"/>
</dbReference>
<dbReference type="STRING" id="1433287.X808_16240"/>
<evidence type="ECO:0000256" key="2">
    <source>
        <dbReference type="ARBA" id="ARBA00023015"/>
    </source>
</evidence>
<dbReference type="eggNOG" id="COG0583">
    <property type="taxonomic scope" value="Bacteria"/>
</dbReference>
<protein>
    <submittedName>
        <fullName evidence="6">LysR family transcriptional regulator</fullName>
    </submittedName>
</protein>
<reference evidence="6 7" key="1">
    <citation type="submission" date="2013-12" db="EMBL/GenBank/DDBJ databases">
        <title>Annotation of the Mannheimia varigena USDA-ARS-USMARC-1296 complete genome.</title>
        <authorList>
            <person name="Harhay G.P."/>
            <person name="Clawson M.L."/>
            <person name="Murray R.W."/>
            <person name="Lubbers B.V."/>
            <person name="Heaton M.P."/>
            <person name="Chitko-Mckown C.G."/>
            <person name="Harhay D.M."/>
            <person name="Smith T.P.L."/>
        </authorList>
    </citation>
    <scope>NUCLEOTIDE SEQUENCE [LARGE SCALE GENOMIC DNA]</scope>
    <source>
        <strain evidence="6 7">USDA-ARS-USMARC-1296</strain>
    </source>
</reference>
<gene>
    <name evidence="6" type="ORF">X808_16240</name>
</gene>
<dbReference type="InterPro" id="IPR036390">
    <property type="entry name" value="WH_DNA-bd_sf"/>
</dbReference>
<dbReference type="Pfam" id="PF00126">
    <property type="entry name" value="HTH_1"/>
    <property type="match status" value="1"/>
</dbReference>
<dbReference type="PANTHER" id="PTHR30537">
    <property type="entry name" value="HTH-TYPE TRANSCRIPTIONAL REGULATOR"/>
    <property type="match status" value="1"/>
</dbReference>
<dbReference type="GO" id="GO:0006351">
    <property type="term" value="P:DNA-templated transcription"/>
    <property type="evidence" value="ECO:0007669"/>
    <property type="project" value="TreeGrafter"/>
</dbReference>
<dbReference type="HOGENOM" id="CLU_039613_16_2_6"/>
<evidence type="ECO:0000256" key="3">
    <source>
        <dbReference type="ARBA" id="ARBA00023125"/>
    </source>
</evidence>
<dbReference type="Gene3D" id="1.10.10.10">
    <property type="entry name" value="Winged helix-like DNA-binding domain superfamily/Winged helix DNA-binding domain"/>
    <property type="match status" value="1"/>
</dbReference>
<dbReference type="GO" id="GO:0003700">
    <property type="term" value="F:DNA-binding transcription factor activity"/>
    <property type="evidence" value="ECO:0007669"/>
    <property type="project" value="InterPro"/>
</dbReference>
<dbReference type="PATRIC" id="fig|1433287.3.peg.1623"/>
<evidence type="ECO:0000256" key="1">
    <source>
        <dbReference type="ARBA" id="ARBA00009437"/>
    </source>
</evidence>
<dbReference type="InterPro" id="IPR058163">
    <property type="entry name" value="LysR-type_TF_proteobact-type"/>
</dbReference>
<dbReference type="SUPFAM" id="SSF46785">
    <property type="entry name" value="Winged helix' DNA-binding domain"/>
    <property type="match status" value="1"/>
</dbReference>
<proteinExistence type="inferred from homology"/>
<dbReference type="OrthoDB" id="8885940at2"/>
<dbReference type="KEGG" id="mvi:X808_16240"/>
<feature type="domain" description="HTH lysR-type" evidence="5">
    <location>
        <begin position="1"/>
        <end position="58"/>
    </location>
</feature>
<dbReference type="Proteomes" id="UP000066995">
    <property type="component" value="Chromosome"/>
</dbReference>